<dbReference type="Pfam" id="PF13535">
    <property type="entry name" value="ATP-grasp_4"/>
    <property type="match status" value="1"/>
</dbReference>
<dbReference type="EMBL" id="CAADFK010000142">
    <property type="protein sequence ID" value="VFK18458.1"/>
    <property type="molecule type" value="Genomic_DNA"/>
</dbReference>
<gene>
    <name evidence="2" type="ORF">BECKLPF1236B_GA0070989_114210</name>
</gene>
<evidence type="ECO:0000256" key="1">
    <source>
        <dbReference type="SAM" id="MobiDB-lite"/>
    </source>
</evidence>
<protein>
    <submittedName>
        <fullName evidence="2">ATP-grasp domain-containing protein</fullName>
    </submittedName>
</protein>
<dbReference type="AlphaFoldDB" id="A0A450WN73"/>
<organism evidence="2">
    <name type="scientific">Candidatus Kentrum sp. LPFa</name>
    <dbReference type="NCBI Taxonomy" id="2126335"/>
    <lineage>
        <taxon>Bacteria</taxon>
        <taxon>Pseudomonadati</taxon>
        <taxon>Pseudomonadota</taxon>
        <taxon>Gammaproteobacteria</taxon>
        <taxon>Candidatus Kentrum</taxon>
    </lineage>
</organism>
<sequence length="101" mass="11317">MHDSTLVKRSKNQTHLQSRARNKQNFQEIVGQAESFFTRLGALLNLRAFPIHAEFRITEAGELLPIELNPLRYGGTGLTDLTYWSFGQCPQPGKSGTEKVG</sequence>
<accession>A0A450WN73</accession>
<feature type="region of interest" description="Disordered" evidence="1">
    <location>
        <begin position="1"/>
        <end position="22"/>
    </location>
</feature>
<proteinExistence type="predicted"/>
<feature type="compositionally biased region" description="Basic residues" evidence="1">
    <location>
        <begin position="8"/>
        <end position="22"/>
    </location>
</feature>
<evidence type="ECO:0000313" key="2">
    <source>
        <dbReference type="EMBL" id="VFK18458.1"/>
    </source>
</evidence>
<name>A0A450WN73_9GAMM</name>
<reference evidence="2" key="1">
    <citation type="submission" date="2019-02" db="EMBL/GenBank/DDBJ databases">
        <authorList>
            <person name="Gruber-Vodicka R. H."/>
            <person name="Seah K. B. B."/>
        </authorList>
    </citation>
    <scope>NUCLEOTIDE SEQUENCE</scope>
    <source>
        <strain evidence="2">BECK_S313</strain>
    </source>
</reference>
<dbReference type="Gene3D" id="3.30.470.20">
    <property type="entry name" value="ATP-grasp fold, B domain"/>
    <property type="match status" value="1"/>
</dbReference>